<dbReference type="SMART" id="SM00278">
    <property type="entry name" value="HhH1"/>
    <property type="match status" value="2"/>
</dbReference>
<dbReference type="NCBIfam" id="NF006375">
    <property type="entry name" value="PRK08609.1"/>
    <property type="match status" value="1"/>
</dbReference>
<dbReference type="AlphaFoldDB" id="A0A345BY09"/>
<gene>
    <name evidence="12" type="ORF">DT065_07225</name>
</gene>
<dbReference type="Gene3D" id="3.20.20.140">
    <property type="entry name" value="Metal-dependent hydrolases"/>
    <property type="match status" value="1"/>
</dbReference>
<keyword evidence="5" id="KW-0548">Nucleotidyltransferase</keyword>
<dbReference type="InterPro" id="IPR022311">
    <property type="entry name" value="PolX-like"/>
</dbReference>
<feature type="domain" description="Helix-hairpin-helix DNA-binding motif class 1" evidence="9">
    <location>
        <begin position="134"/>
        <end position="153"/>
    </location>
</feature>
<evidence type="ECO:0000259" key="9">
    <source>
        <dbReference type="SMART" id="SM00278"/>
    </source>
</evidence>
<sequence length="586" mass="65582">MSGRNVRRQKSLDKKEVMQTLETIAIYQEISGENPFKIAAYRKAAQALEREARTLEEIENPADLNGIGKGTATVIESLRDTGRSEVLEELKANVPSGLPVLLQLPGLGGKKVAKLYQELGITDPASLKQACEQKRVQTLPGFGAKTEEKIIDALNATKERPERLPVAFMLQVATEIEAALGQFERVNRFARAGSLRRLKETVRDLDYVISTDDPERVREQLKAMADISEIVADGEKKVSLQLDKGYSVNVDVRIVSDDAFASALHHFTGSKDHHLLMRRIAKAQNKKINEYGVEDSETGKIITFQNEKGFFAHFGLENIPPEAREGTIETNWFQENWENIDLPQVRGDLHMHTVWSDGANSIEEMAKAAIARGYTYMAITDHSRFLQVANGLSEARVLRQQEEIRTVNEKYDDIRIFSGIEMDIRPDGTLDYSDETLRQLDFVIASIHSAFSQPEATIHARLNAALDHPCVDLIAHPTGRLIGKRQGYLVDLDWLFKRAAETGTALELNANPNRLDLSADALKRAVDQGVTIAINTDAHRADGLEQMTFGIGTAKKAFLLEHQVLNTWPLEKLESHLKTKRMLTDK</sequence>
<dbReference type="SUPFAM" id="SSF81301">
    <property type="entry name" value="Nucleotidyltransferase"/>
    <property type="match status" value="1"/>
</dbReference>
<organism evidence="12 13">
    <name type="scientific">Salicibibacter kimchii</name>
    <dbReference type="NCBI Taxonomy" id="2099786"/>
    <lineage>
        <taxon>Bacteria</taxon>
        <taxon>Bacillati</taxon>
        <taxon>Bacillota</taxon>
        <taxon>Bacilli</taxon>
        <taxon>Bacillales</taxon>
        <taxon>Bacillaceae</taxon>
        <taxon>Salicibibacter</taxon>
    </lineage>
</organism>
<dbReference type="FunFam" id="3.20.20.140:FF:000047">
    <property type="entry name" value="PHP domain-containing protein"/>
    <property type="match status" value="1"/>
</dbReference>
<feature type="domain" description="Helix-hairpin-helix DNA-binding motif class 1" evidence="9">
    <location>
        <begin position="99"/>
        <end position="118"/>
    </location>
</feature>
<keyword evidence="12" id="KW-0378">Hydrolase</keyword>
<dbReference type="PIRSF" id="PIRSF005047">
    <property type="entry name" value="UCP005047_YshC"/>
    <property type="match status" value="1"/>
</dbReference>
<dbReference type="InterPro" id="IPR016195">
    <property type="entry name" value="Pol/histidinol_Pase-like"/>
</dbReference>
<reference evidence="12 13" key="1">
    <citation type="journal article" date="2018" name="J. Microbiol.">
        <title>Salicibibacter kimchii gen. nov., sp. nov., a moderately halophilic and alkalitolerant bacterium in the family Bacillaceae, isolated from kimchi.</title>
        <authorList>
            <person name="Jang J.Y."/>
            <person name="Oh Y.J."/>
            <person name="Lim S.K."/>
            <person name="Park H.K."/>
            <person name="Lee C."/>
            <person name="Kim J.Y."/>
            <person name="Lee M.A."/>
            <person name="Choi H.J."/>
        </authorList>
    </citation>
    <scope>NUCLEOTIDE SEQUENCE [LARGE SCALE GENOMIC DNA]</scope>
    <source>
        <strain evidence="12 13">NKC1-1</strain>
    </source>
</reference>
<dbReference type="PANTHER" id="PTHR36928">
    <property type="entry name" value="PHOSPHATASE YCDX-RELATED"/>
    <property type="match status" value="1"/>
</dbReference>
<dbReference type="CDD" id="cd00141">
    <property type="entry name" value="NT_POLXc"/>
    <property type="match status" value="1"/>
</dbReference>
<dbReference type="InterPro" id="IPR029398">
    <property type="entry name" value="PolB_thumb"/>
</dbReference>
<evidence type="ECO:0000259" key="11">
    <source>
        <dbReference type="SMART" id="SM00483"/>
    </source>
</evidence>
<dbReference type="Proteomes" id="UP000252100">
    <property type="component" value="Chromosome"/>
</dbReference>
<dbReference type="CDD" id="cd07436">
    <property type="entry name" value="PHP_PolX"/>
    <property type="match status" value="1"/>
</dbReference>
<keyword evidence="13" id="KW-1185">Reference proteome</keyword>
<keyword evidence="7" id="KW-0239">DNA-directed DNA polymerase</keyword>
<evidence type="ECO:0000256" key="3">
    <source>
        <dbReference type="ARBA" id="ARBA00022634"/>
    </source>
</evidence>
<dbReference type="InterPro" id="IPR010996">
    <property type="entry name" value="HHH_MUS81"/>
</dbReference>
<dbReference type="Pfam" id="PF14791">
    <property type="entry name" value="DNA_pol_B_thumb"/>
    <property type="match status" value="1"/>
</dbReference>
<dbReference type="PANTHER" id="PTHR36928:SF1">
    <property type="entry name" value="PHOSPHATASE YCDX-RELATED"/>
    <property type="match status" value="1"/>
</dbReference>
<name>A0A345BY09_9BACI</name>
<dbReference type="Gene3D" id="3.30.210.10">
    <property type="entry name" value="DNA polymerase, thumb domain"/>
    <property type="match status" value="1"/>
</dbReference>
<comment type="catalytic activity">
    <reaction evidence="8">
        <text>DNA(n) + a 2'-deoxyribonucleoside 5'-triphosphate = DNA(n+1) + diphosphate</text>
        <dbReference type="Rhea" id="RHEA:22508"/>
        <dbReference type="Rhea" id="RHEA-COMP:17339"/>
        <dbReference type="Rhea" id="RHEA-COMP:17340"/>
        <dbReference type="ChEBI" id="CHEBI:33019"/>
        <dbReference type="ChEBI" id="CHEBI:61560"/>
        <dbReference type="ChEBI" id="CHEBI:173112"/>
        <dbReference type="EC" id="2.7.7.7"/>
    </reaction>
</comment>
<dbReference type="GO" id="GO:0042578">
    <property type="term" value="F:phosphoric ester hydrolase activity"/>
    <property type="evidence" value="ECO:0007669"/>
    <property type="project" value="TreeGrafter"/>
</dbReference>
<dbReference type="Pfam" id="PF14716">
    <property type="entry name" value="HHH_8"/>
    <property type="match status" value="1"/>
</dbReference>
<dbReference type="Pfam" id="PF02811">
    <property type="entry name" value="PHP"/>
    <property type="match status" value="1"/>
</dbReference>
<keyword evidence="6" id="KW-0235">DNA replication</keyword>
<evidence type="ECO:0000256" key="7">
    <source>
        <dbReference type="ARBA" id="ARBA00022932"/>
    </source>
</evidence>
<evidence type="ECO:0000313" key="13">
    <source>
        <dbReference type="Proteomes" id="UP000252100"/>
    </source>
</evidence>
<dbReference type="EMBL" id="CP031092">
    <property type="protein sequence ID" value="AXF55840.1"/>
    <property type="molecule type" value="Genomic_DNA"/>
</dbReference>
<proteinExistence type="predicted"/>
<comment type="cofactor">
    <cofactor evidence="1">
        <name>Mg(2+)</name>
        <dbReference type="ChEBI" id="CHEBI:18420"/>
    </cofactor>
</comment>
<dbReference type="InterPro" id="IPR047967">
    <property type="entry name" value="PolX_PHP"/>
</dbReference>
<dbReference type="SMART" id="SM00481">
    <property type="entry name" value="POLIIIAc"/>
    <property type="match status" value="1"/>
</dbReference>
<evidence type="ECO:0000313" key="12">
    <source>
        <dbReference type="EMBL" id="AXF55840.1"/>
    </source>
</evidence>
<dbReference type="Pfam" id="PF14520">
    <property type="entry name" value="HHH_5"/>
    <property type="match status" value="1"/>
</dbReference>
<dbReference type="InterPro" id="IPR037160">
    <property type="entry name" value="DNA_Pol_thumb_sf"/>
</dbReference>
<dbReference type="GO" id="GO:0006281">
    <property type="term" value="P:DNA repair"/>
    <property type="evidence" value="ECO:0007669"/>
    <property type="project" value="InterPro"/>
</dbReference>
<dbReference type="InterPro" id="IPR004013">
    <property type="entry name" value="PHP_dom"/>
</dbReference>
<dbReference type="GO" id="GO:0003677">
    <property type="term" value="F:DNA binding"/>
    <property type="evidence" value="ECO:0007669"/>
    <property type="project" value="InterPro"/>
</dbReference>
<dbReference type="InterPro" id="IPR050243">
    <property type="entry name" value="PHP_phosphatase"/>
</dbReference>
<dbReference type="OrthoDB" id="9808747at2"/>
<dbReference type="SUPFAM" id="SSF89550">
    <property type="entry name" value="PHP domain-like"/>
    <property type="match status" value="1"/>
</dbReference>
<dbReference type="InterPro" id="IPR043519">
    <property type="entry name" value="NT_sf"/>
</dbReference>
<dbReference type="GO" id="GO:0004527">
    <property type="term" value="F:exonuclease activity"/>
    <property type="evidence" value="ECO:0007669"/>
    <property type="project" value="UniProtKB-KW"/>
</dbReference>
<dbReference type="RefSeq" id="WP_114372085.1">
    <property type="nucleotide sequence ID" value="NZ_CP031092.1"/>
</dbReference>
<evidence type="ECO:0000256" key="2">
    <source>
        <dbReference type="ARBA" id="ARBA00012417"/>
    </source>
</evidence>
<dbReference type="Gene3D" id="1.10.150.20">
    <property type="entry name" value="5' to 3' exonuclease, C-terminal subdomain"/>
    <property type="match status" value="1"/>
</dbReference>
<dbReference type="InterPro" id="IPR003583">
    <property type="entry name" value="Hlx-hairpin-Hlx_DNA-bd_motif"/>
</dbReference>
<keyword evidence="3" id="KW-0237">DNA synthesis</keyword>
<dbReference type="InterPro" id="IPR003141">
    <property type="entry name" value="Pol/His_phosphatase_N"/>
</dbReference>
<dbReference type="InterPro" id="IPR027421">
    <property type="entry name" value="DNA_pol_lamdba_lyase_dom_sf"/>
</dbReference>
<protein>
    <recommendedName>
        <fullName evidence="2">DNA-directed DNA polymerase</fullName>
        <ecNumber evidence="2">2.7.7.7</ecNumber>
    </recommendedName>
</protein>
<dbReference type="KEGG" id="rue:DT065_07225"/>
<keyword evidence="12" id="KW-0269">Exonuclease</keyword>
<keyword evidence="4" id="KW-0808">Transferase</keyword>
<dbReference type="EC" id="2.7.7.7" evidence="2"/>
<dbReference type="InterPro" id="IPR002054">
    <property type="entry name" value="DNA-dir_DNA_pol_X"/>
</dbReference>
<dbReference type="Gene3D" id="3.30.460.10">
    <property type="entry name" value="Beta Polymerase, domain 2"/>
    <property type="match status" value="1"/>
</dbReference>
<dbReference type="GO" id="GO:0003887">
    <property type="term" value="F:DNA-directed DNA polymerase activity"/>
    <property type="evidence" value="ECO:0007669"/>
    <property type="project" value="UniProtKB-KW"/>
</dbReference>
<dbReference type="GO" id="GO:0005829">
    <property type="term" value="C:cytosol"/>
    <property type="evidence" value="ECO:0007669"/>
    <property type="project" value="TreeGrafter"/>
</dbReference>
<evidence type="ECO:0000256" key="5">
    <source>
        <dbReference type="ARBA" id="ARBA00022695"/>
    </source>
</evidence>
<evidence type="ECO:0000256" key="1">
    <source>
        <dbReference type="ARBA" id="ARBA00001946"/>
    </source>
</evidence>
<keyword evidence="12" id="KW-0540">Nuclease</keyword>
<evidence type="ECO:0000259" key="10">
    <source>
        <dbReference type="SMART" id="SM00481"/>
    </source>
</evidence>
<feature type="domain" description="Polymerase/histidinol phosphatase N-terminal" evidence="10">
    <location>
        <begin position="347"/>
        <end position="426"/>
    </location>
</feature>
<accession>A0A345BY09</accession>
<dbReference type="SMART" id="SM00483">
    <property type="entry name" value="POLXc"/>
    <property type="match status" value="1"/>
</dbReference>
<evidence type="ECO:0000256" key="6">
    <source>
        <dbReference type="ARBA" id="ARBA00022705"/>
    </source>
</evidence>
<dbReference type="Gene3D" id="1.10.150.110">
    <property type="entry name" value="DNA polymerase beta, N-terminal domain-like"/>
    <property type="match status" value="1"/>
</dbReference>
<evidence type="ECO:0000256" key="8">
    <source>
        <dbReference type="ARBA" id="ARBA00049244"/>
    </source>
</evidence>
<feature type="domain" description="DNA-directed DNA polymerase X" evidence="11">
    <location>
        <begin position="11"/>
        <end position="325"/>
    </location>
</feature>
<dbReference type="GO" id="GO:0008270">
    <property type="term" value="F:zinc ion binding"/>
    <property type="evidence" value="ECO:0007669"/>
    <property type="project" value="TreeGrafter"/>
</dbReference>
<evidence type="ECO:0000256" key="4">
    <source>
        <dbReference type="ARBA" id="ARBA00022679"/>
    </source>
</evidence>
<dbReference type="SUPFAM" id="SSF47802">
    <property type="entry name" value="DNA polymerase beta, N-terminal domain-like"/>
    <property type="match status" value="1"/>
</dbReference>